<accession>A0A7W8DTL2</accession>
<dbReference type="RefSeq" id="WP_184142358.1">
    <property type="nucleotide sequence ID" value="NZ_JACHIK010000004.1"/>
</dbReference>
<organism evidence="1 2">
    <name type="scientific">Shinella fusca</name>
    <dbReference type="NCBI Taxonomy" id="544480"/>
    <lineage>
        <taxon>Bacteria</taxon>
        <taxon>Pseudomonadati</taxon>
        <taxon>Pseudomonadota</taxon>
        <taxon>Alphaproteobacteria</taxon>
        <taxon>Hyphomicrobiales</taxon>
        <taxon>Rhizobiaceae</taxon>
        <taxon>Shinella</taxon>
    </lineage>
</organism>
<protein>
    <submittedName>
        <fullName evidence="1">Uncharacterized protein</fullName>
    </submittedName>
</protein>
<evidence type="ECO:0000313" key="1">
    <source>
        <dbReference type="EMBL" id="MBB5042064.1"/>
    </source>
</evidence>
<gene>
    <name evidence="1" type="ORF">HNQ66_001460</name>
</gene>
<reference evidence="1 2" key="1">
    <citation type="submission" date="2020-08" db="EMBL/GenBank/DDBJ databases">
        <title>Genomic Encyclopedia of Type Strains, Phase IV (KMG-IV): sequencing the most valuable type-strain genomes for metagenomic binning, comparative biology and taxonomic classification.</title>
        <authorList>
            <person name="Goeker M."/>
        </authorList>
    </citation>
    <scope>NUCLEOTIDE SEQUENCE [LARGE SCALE GENOMIC DNA]</scope>
    <source>
        <strain evidence="1 2">DSM 21319</strain>
    </source>
</reference>
<evidence type="ECO:0000313" key="2">
    <source>
        <dbReference type="Proteomes" id="UP000535406"/>
    </source>
</evidence>
<comment type="caution">
    <text evidence="1">The sequence shown here is derived from an EMBL/GenBank/DDBJ whole genome shotgun (WGS) entry which is preliminary data.</text>
</comment>
<dbReference type="Proteomes" id="UP000535406">
    <property type="component" value="Unassembled WGS sequence"/>
</dbReference>
<keyword evidence="2" id="KW-1185">Reference proteome</keyword>
<dbReference type="AlphaFoldDB" id="A0A7W8DTL2"/>
<dbReference type="EMBL" id="JACHIK010000004">
    <property type="protein sequence ID" value="MBB5042064.1"/>
    <property type="molecule type" value="Genomic_DNA"/>
</dbReference>
<name>A0A7W8DTL2_9HYPH</name>
<proteinExistence type="predicted"/>
<sequence>MDNKDRLILALAALLRAERETRGALMEALEEDSIPREALLAILSDPIPVVTQEDIKFAERFALSRHLPIGGKG</sequence>